<accession>A0AAN8K146</accession>
<dbReference type="InterPro" id="IPR014716">
    <property type="entry name" value="Fibrinogen_a/b/g_C_1"/>
</dbReference>
<keyword evidence="4" id="KW-1185">Reference proteome</keyword>
<reference evidence="3 4" key="1">
    <citation type="submission" date="2024-01" db="EMBL/GenBank/DDBJ databases">
        <title>The genome of the rayed Mediterranean limpet Patella caerulea (Linnaeus, 1758).</title>
        <authorList>
            <person name="Anh-Thu Weber A."/>
            <person name="Halstead-Nussloch G."/>
        </authorList>
    </citation>
    <scope>NUCLEOTIDE SEQUENCE [LARGE SCALE GENOMIC DNA]</scope>
    <source>
        <strain evidence="3">AATW-2023a</strain>
        <tissue evidence="3">Whole specimen</tissue>
    </source>
</reference>
<dbReference type="GO" id="GO:0005615">
    <property type="term" value="C:extracellular space"/>
    <property type="evidence" value="ECO:0007669"/>
    <property type="project" value="TreeGrafter"/>
</dbReference>
<dbReference type="EMBL" id="JAZGQO010000005">
    <property type="protein sequence ID" value="KAK6187045.1"/>
    <property type="molecule type" value="Genomic_DNA"/>
</dbReference>
<dbReference type="AlphaFoldDB" id="A0AAN8K146"/>
<proteinExistence type="predicted"/>
<organism evidence="3 4">
    <name type="scientific">Patella caerulea</name>
    <name type="common">Rayed Mediterranean limpet</name>
    <dbReference type="NCBI Taxonomy" id="87958"/>
    <lineage>
        <taxon>Eukaryota</taxon>
        <taxon>Metazoa</taxon>
        <taxon>Spiralia</taxon>
        <taxon>Lophotrochozoa</taxon>
        <taxon>Mollusca</taxon>
        <taxon>Gastropoda</taxon>
        <taxon>Patellogastropoda</taxon>
        <taxon>Patelloidea</taxon>
        <taxon>Patellidae</taxon>
        <taxon>Patella</taxon>
    </lineage>
</organism>
<dbReference type="Gene3D" id="4.10.530.10">
    <property type="entry name" value="Gamma-fibrinogen Carboxyl Terminal Fragment, domain 2"/>
    <property type="match status" value="1"/>
</dbReference>
<keyword evidence="1" id="KW-0732">Signal</keyword>
<dbReference type="Proteomes" id="UP001347796">
    <property type="component" value="Unassembled WGS sequence"/>
</dbReference>
<dbReference type="InterPro" id="IPR002181">
    <property type="entry name" value="Fibrinogen_a/b/g_C_dom"/>
</dbReference>
<comment type="caution">
    <text evidence="3">The sequence shown here is derived from an EMBL/GenBank/DDBJ whole genome shotgun (WGS) entry which is preliminary data.</text>
</comment>
<name>A0AAN8K146_PATCE</name>
<dbReference type="Pfam" id="PF00024">
    <property type="entry name" value="PAN_1"/>
    <property type="match status" value="1"/>
</dbReference>
<evidence type="ECO:0000313" key="3">
    <source>
        <dbReference type="EMBL" id="KAK6187045.1"/>
    </source>
</evidence>
<dbReference type="InterPro" id="IPR000742">
    <property type="entry name" value="EGF"/>
</dbReference>
<feature type="signal peptide" evidence="1">
    <location>
        <begin position="1"/>
        <end position="22"/>
    </location>
</feature>
<dbReference type="InterPro" id="IPR036056">
    <property type="entry name" value="Fibrinogen-like_C"/>
</dbReference>
<dbReference type="InterPro" id="IPR003609">
    <property type="entry name" value="Pan_app"/>
</dbReference>
<evidence type="ECO:0000256" key="1">
    <source>
        <dbReference type="SAM" id="SignalP"/>
    </source>
</evidence>
<dbReference type="SUPFAM" id="SSF56496">
    <property type="entry name" value="Fibrinogen C-terminal domain-like"/>
    <property type="match status" value="1"/>
</dbReference>
<protein>
    <recommendedName>
        <fullName evidence="2">Fibrinogen C-terminal domain-containing protein</fullName>
    </recommendedName>
</protein>
<feature type="chain" id="PRO_5043054615" description="Fibrinogen C-terminal domain-containing protein" evidence="1">
    <location>
        <begin position="23"/>
        <end position="390"/>
    </location>
</feature>
<dbReference type="PANTHER" id="PTHR19143">
    <property type="entry name" value="FIBRINOGEN/TENASCIN/ANGIOPOEITIN"/>
    <property type="match status" value="1"/>
</dbReference>
<sequence length="390" mass="44236">MRQLNVLFAVLLFWLNLAKTESLKYDRFIKLHKVGGETIGTNGKVLLQTLTRSRLACARQCLENDTCFSYTYEDNDCCLFDGTFTTSAVVMTTRMPQTTPNSLQTTGSPPTETGKAYFNRVFCENGGTRNKTINKCACVNSYVGEHCERLMKDCSDGYLEGQYHGQDGVFTVKPDAAPNPFEVRCIMKIHGRLVFQRQKDGNVSFNRTWSEYKEGFGDVRGDHWLGNDKIYYLTNNSQMIMAAEMNITNRTKAVYYKDFQIKSEELDYQLEFAEAITMSNSTQYAGDCLEPFIGSSFTTSDKPELSPDCPQRFNGWWRHNCSSSCNLNGAIRTNKNSSGHLINHNATNSYEAIWNATGVAGYALFRTQMQLYTVNTNENIFLFNQGNSRK</sequence>
<evidence type="ECO:0000313" key="4">
    <source>
        <dbReference type="Proteomes" id="UP001347796"/>
    </source>
</evidence>
<evidence type="ECO:0000259" key="2">
    <source>
        <dbReference type="PROSITE" id="PS51406"/>
    </source>
</evidence>
<dbReference type="InterPro" id="IPR050373">
    <property type="entry name" value="Fibrinogen_C-term_domain"/>
</dbReference>
<dbReference type="SMART" id="SM00186">
    <property type="entry name" value="FBG"/>
    <property type="match status" value="1"/>
</dbReference>
<dbReference type="Pfam" id="PF00147">
    <property type="entry name" value="Fibrinogen_C"/>
    <property type="match status" value="1"/>
</dbReference>
<dbReference type="PROSITE" id="PS51406">
    <property type="entry name" value="FIBRINOGEN_C_2"/>
    <property type="match status" value="1"/>
</dbReference>
<dbReference type="Gene3D" id="3.90.215.10">
    <property type="entry name" value="Gamma Fibrinogen, chain A, domain 1"/>
    <property type="match status" value="1"/>
</dbReference>
<dbReference type="PROSITE" id="PS00022">
    <property type="entry name" value="EGF_1"/>
    <property type="match status" value="1"/>
</dbReference>
<gene>
    <name evidence="3" type="ORF">SNE40_006294</name>
</gene>
<feature type="domain" description="Fibrinogen C-terminal" evidence="2">
    <location>
        <begin position="145"/>
        <end position="329"/>
    </location>
</feature>